<sequence length="51" mass="6001">MGISYSYELEIAQTWRRWKDYSKIFPMISGNTPNSSCARSYGYFKLIKNPT</sequence>
<dbReference type="AlphaFoldDB" id="A0AAF0PU91"/>
<keyword evidence="2" id="KW-1185">Reference proteome</keyword>
<dbReference type="EMBL" id="CP133612">
    <property type="protein sequence ID" value="WMV08831.1"/>
    <property type="molecule type" value="Genomic_DNA"/>
</dbReference>
<evidence type="ECO:0000313" key="2">
    <source>
        <dbReference type="Proteomes" id="UP001234989"/>
    </source>
</evidence>
<reference evidence="1" key="1">
    <citation type="submission" date="2023-08" db="EMBL/GenBank/DDBJ databases">
        <title>A de novo genome assembly of Solanum verrucosum Schlechtendal, a Mexican diploid species geographically isolated from the other diploid A-genome species in potato relatives.</title>
        <authorList>
            <person name="Hosaka K."/>
        </authorList>
    </citation>
    <scope>NUCLEOTIDE SEQUENCE</scope>
    <source>
        <tissue evidence="1">Young leaves</tissue>
    </source>
</reference>
<proteinExistence type="predicted"/>
<name>A0AAF0PU91_SOLVR</name>
<accession>A0AAF0PU91</accession>
<gene>
    <name evidence="1" type="ORF">MTR67_002216</name>
</gene>
<dbReference type="Proteomes" id="UP001234989">
    <property type="component" value="Chromosome 1"/>
</dbReference>
<protein>
    <submittedName>
        <fullName evidence="1">Uncharacterized protein</fullName>
    </submittedName>
</protein>
<organism evidence="1 2">
    <name type="scientific">Solanum verrucosum</name>
    <dbReference type="NCBI Taxonomy" id="315347"/>
    <lineage>
        <taxon>Eukaryota</taxon>
        <taxon>Viridiplantae</taxon>
        <taxon>Streptophyta</taxon>
        <taxon>Embryophyta</taxon>
        <taxon>Tracheophyta</taxon>
        <taxon>Spermatophyta</taxon>
        <taxon>Magnoliopsida</taxon>
        <taxon>eudicotyledons</taxon>
        <taxon>Gunneridae</taxon>
        <taxon>Pentapetalae</taxon>
        <taxon>asterids</taxon>
        <taxon>lamiids</taxon>
        <taxon>Solanales</taxon>
        <taxon>Solanaceae</taxon>
        <taxon>Solanoideae</taxon>
        <taxon>Solaneae</taxon>
        <taxon>Solanum</taxon>
    </lineage>
</organism>
<evidence type="ECO:0000313" key="1">
    <source>
        <dbReference type="EMBL" id="WMV08831.1"/>
    </source>
</evidence>